<dbReference type="EMBL" id="CP108038">
    <property type="protein sequence ID" value="WUN89178.1"/>
    <property type="molecule type" value="Genomic_DNA"/>
</dbReference>
<gene>
    <name evidence="2" type="ORF">OHT53_25470</name>
</gene>
<accession>A0ABZ1R4E7</accession>
<dbReference type="GeneID" id="93764398"/>
<evidence type="ECO:0000313" key="3">
    <source>
        <dbReference type="Proteomes" id="UP001432071"/>
    </source>
</evidence>
<evidence type="ECO:0000313" key="2">
    <source>
        <dbReference type="EMBL" id="WUN89178.1"/>
    </source>
</evidence>
<feature type="region of interest" description="Disordered" evidence="1">
    <location>
        <begin position="1"/>
        <end position="24"/>
    </location>
</feature>
<proteinExistence type="predicted"/>
<sequence>MATKPTAQAVTRSAETGSCHPTLNADALDTPTLGECLVRSAVGLRDRIAVRALVEEEQILARDNVRAALVTKRNGVMTCRWEGMAGRLYTLGLNDSERAFLGLVLSIVGMRHSYLSTVECLGEHRLGIVLRAITRLATENRGGNAVPL</sequence>
<reference evidence="2" key="1">
    <citation type="submission" date="2022-10" db="EMBL/GenBank/DDBJ databases">
        <title>The complete genomes of actinobacterial strains from the NBC collection.</title>
        <authorList>
            <person name="Joergensen T.S."/>
            <person name="Alvarez Arevalo M."/>
            <person name="Sterndorff E.B."/>
            <person name="Faurdal D."/>
            <person name="Vuksanovic O."/>
            <person name="Mourched A.-S."/>
            <person name="Charusanti P."/>
            <person name="Shaw S."/>
            <person name="Blin K."/>
            <person name="Weber T."/>
        </authorList>
    </citation>
    <scope>NUCLEOTIDE SEQUENCE</scope>
    <source>
        <strain evidence="2">NBC_00302</strain>
    </source>
</reference>
<feature type="compositionally biased region" description="Polar residues" evidence="1">
    <location>
        <begin position="1"/>
        <end position="21"/>
    </location>
</feature>
<dbReference type="Proteomes" id="UP001432071">
    <property type="component" value="Chromosome"/>
</dbReference>
<dbReference type="RefSeq" id="WP_328736155.1">
    <property type="nucleotide sequence ID" value="NZ_CP108038.1"/>
</dbReference>
<name>A0ABZ1R4E7_9ACTN</name>
<organism evidence="2 3">
    <name type="scientific">Streptomyces bobili</name>
    <dbReference type="NCBI Taxonomy" id="67280"/>
    <lineage>
        <taxon>Bacteria</taxon>
        <taxon>Bacillati</taxon>
        <taxon>Actinomycetota</taxon>
        <taxon>Actinomycetes</taxon>
        <taxon>Kitasatosporales</taxon>
        <taxon>Streptomycetaceae</taxon>
        <taxon>Streptomyces</taxon>
    </lineage>
</organism>
<keyword evidence="3" id="KW-1185">Reference proteome</keyword>
<protein>
    <submittedName>
        <fullName evidence="2">Uncharacterized protein</fullName>
    </submittedName>
</protein>
<evidence type="ECO:0000256" key="1">
    <source>
        <dbReference type="SAM" id="MobiDB-lite"/>
    </source>
</evidence>